<evidence type="ECO:0000256" key="6">
    <source>
        <dbReference type="ARBA" id="ARBA00050112"/>
    </source>
</evidence>
<feature type="domain" description="tRNA-guanine(15) transglycosylase-like" evidence="8">
    <location>
        <begin position="30"/>
        <end position="390"/>
    </location>
</feature>
<comment type="catalytic activity">
    <reaction evidence="6 7">
        <text>7-aminomethyl-7-carbaguanine + guanosine(34) in tRNA = 7-aminomethyl-7-carbaguanosine(34) in tRNA + guanine</text>
        <dbReference type="Rhea" id="RHEA:24104"/>
        <dbReference type="Rhea" id="RHEA-COMP:10341"/>
        <dbReference type="Rhea" id="RHEA-COMP:10342"/>
        <dbReference type="ChEBI" id="CHEBI:16235"/>
        <dbReference type="ChEBI" id="CHEBI:58703"/>
        <dbReference type="ChEBI" id="CHEBI:74269"/>
        <dbReference type="ChEBI" id="CHEBI:82833"/>
        <dbReference type="EC" id="2.4.2.29"/>
    </reaction>
</comment>
<keyword evidence="10" id="KW-1185">Reference proteome</keyword>
<gene>
    <name evidence="7" type="primary">tgt</name>
    <name evidence="9" type="ORF">DFQ04_2288</name>
</gene>
<evidence type="ECO:0000256" key="1">
    <source>
        <dbReference type="ARBA" id="ARBA00004691"/>
    </source>
</evidence>
<protein>
    <recommendedName>
        <fullName evidence="7">Queuine tRNA-ribosyltransferase</fullName>
        <ecNumber evidence="7">2.4.2.29</ecNumber>
    </recommendedName>
    <alternativeName>
        <fullName evidence="7">Guanine insertion enzyme</fullName>
    </alternativeName>
    <alternativeName>
        <fullName evidence="7">tRNA-guanine transglycosylase</fullName>
    </alternativeName>
</protein>
<dbReference type="InterPro" id="IPR050076">
    <property type="entry name" value="ArchSynthase1/Queuine_TRR"/>
</dbReference>
<dbReference type="NCBIfam" id="TIGR00449">
    <property type="entry name" value="tgt_general"/>
    <property type="match status" value="1"/>
</dbReference>
<feature type="region of interest" description="RNA binding; important for wobble base 34 recognition" evidence="7">
    <location>
        <begin position="294"/>
        <end position="298"/>
    </location>
</feature>
<dbReference type="PANTHER" id="PTHR46499:SF1">
    <property type="entry name" value="QUEUINE TRNA-RIBOSYLTRANSFERASE"/>
    <property type="match status" value="1"/>
</dbReference>
<evidence type="ECO:0000313" key="10">
    <source>
        <dbReference type="Proteomes" id="UP000294535"/>
    </source>
</evidence>
<keyword evidence="3 7" id="KW-0808">Transferase</keyword>
<dbReference type="Pfam" id="PF01702">
    <property type="entry name" value="TGT"/>
    <property type="match status" value="1"/>
</dbReference>
<comment type="similarity">
    <text evidence="7">Belongs to the queuine tRNA-ribosyltransferase family.</text>
</comment>
<dbReference type="GO" id="GO:0008479">
    <property type="term" value="F:tRNA-guanosine(34) queuine transglycosylase activity"/>
    <property type="evidence" value="ECO:0007669"/>
    <property type="project" value="UniProtKB-UniRule"/>
</dbReference>
<proteinExistence type="inferred from homology"/>
<sequence>MQAEPVNMQDVPLGRLKVMKFTLEKKDLQTKARVGRVETDHGTIQTPIFMPVGTAGTVKAVHQRELKEDIKAQIILGNTYHLYLRPGLDVLEKAGGLHQFNGWDRPILTDSGGYQVFSLAGTRKINEEGVTFKSHIDGSKHIFSPEGVMDIQRTIGADIIMAFDECTPYPCEYGYARKSMEMTHRWLDRCIDRFDSTEGKYGYRQTLFPIVQGSVYKDLRVQSAEFIASRNREGNAIGGLSVGEPAEMMYEMTELVTDILPTEKPRYLMGVGTPANILECIALGVDMFDCVMPTRNARNGMLFTSEGIINIRNEKWKEDFSPIDPAIGNYASSFYSKAYLRHLTISKEILAAQIASIHNLAFYLWLVGQAREHILLGDFGVWKDQMVKKVSTRL</sequence>
<dbReference type="GO" id="GO:0005829">
    <property type="term" value="C:cytosol"/>
    <property type="evidence" value="ECO:0007669"/>
    <property type="project" value="TreeGrafter"/>
</dbReference>
<feature type="binding site" evidence="7">
    <location>
        <position position="164"/>
    </location>
    <ligand>
        <name>substrate</name>
    </ligand>
</feature>
<dbReference type="HAMAP" id="MF_00168">
    <property type="entry name" value="Q_tRNA_Tgt"/>
    <property type="match status" value="1"/>
</dbReference>
<evidence type="ECO:0000256" key="7">
    <source>
        <dbReference type="HAMAP-Rule" id="MF_00168"/>
    </source>
</evidence>
<dbReference type="AlphaFoldDB" id="A0A4R6T7M5"/>
<evidence type="ECO:0000313" key="9">
    <source>
        <dbReference type="EMBL" id="TDQ17632.1"/>
    </source>
</evidence>
<comment type="caution">
    <text evidence="7">Lacks conserved residue(s) required for the propagation of feature annotation.</text>
</comment>
<comment type="pathway">
    <text evidence="1 7">tRNA modification; tRNA-queuosine biosynthesis.</text>
</comment>
<evidence type="ECO:0000259" key="8">
    <source>
        <dbReference type="Pfam" id="PF01702"/>
    </source>
</evidence>
<dbReference type="EC" id="2.4.2.29" evidence="7"/>
<dbReference type="EMBL" id="SNYF01000006">
    <property type="protein sequence ID" value="TDQ17632.1"/>
    <property type="molecule type" value="Genomic_DNA"/>
</dbReference>
<organism evidence="9 10">
    <name type="scientific">Algoriphagus boseongensis</name>
    <dbReference type="NCBI Taxonomy" id="1442587"/>
    <lineage>
        <taxon>Bacteria</taxon>
        <taxon>Pseudomonadati</taxon>
        <taxon>Bacteroidota</taxon>
        <taxon>Cytophagia</taxon>
        <taxon>Cytophagales</taxon>
        <taxon>Cyclobacteriaceae</taxon>
        <taxon>Algoriphagus</taxon>
    </lineage>
</organism>
<dbReference type="InterPro" id="IPR004803">
    <property type="entry name" value="TGT"/>
</dbReference>
<dbReference type="InterPro" id="IPR036511">
    <property type="entry name" value="TGT-like_sf"/>
</dbReference>
<comment type="function">
    <text evidence="7">Catalyzes the base-exchange of a guanine (G) residue with the queuine precursor 7-aminomethyl-7-deazaguanine (PreQ1) at position 34 (anticodon wobble position) in tRNAs with GU(N) anticodons (tRNA-Asp, -Asn, -His and -Tyr). Catalysis occurs through a double-displacement mechanism. The nucleophile active site attacks the C1' of nucleotide 34 to detach the guanine base from the RNA, forming a covalent enzyme-RNA intermediate. The proton acceptor active site deprotonates the incoming PreQ1, allowing a nucleophilic attack on the C1' of the ribose to form the product. After dissociation, two additional enzymatic reactions on the tRNA convert PreQ1 to queuine (Q), resulting in the hypermodified nucleoside queuosine (7-(((4,5-cis-dihydroxy-2-cyclopenten-1-yl)amino)methyl)-7-deazaguanosine).</text>
</comment>
<dbReference type="Proteomes" id="UP000294535">
    <property type="component" value="Unassembled WGS sequence"/>
</dbReference>
<evidence type="ECO:0000256" key="3">
    <source>
        <dbReference type="ARBA" id="ARBA00022679"/>
    </source>
</evidence>
<evidence type="ECO:0000256" key="5">
    <source>
        <dbReference type="ARBA" id="ARBA00022785"/>
    </source>
</evidence>
<reference evidence="9 10" key="1">
    <citation type="submission" date="2019-03" db="EMBL/GenBank/DDBJ databases">
        <title>Genomic Encyclopedia of Type Strains, Phase III (KMG-III): the genomes of soil and plant-associated and newly described type strains.</title>
        <authorList>
            <person name="Whitman W."/>
        </authorList>
    </citation>
    <scope>NUCLEOTIDE SEQUENCE [LARGE SCALE GENOMIC DNA]</scope>
    <source>
        <strain evidence="9 10">CECT 8446</strain>
    </source>
</reference>
<evidence type="ECO:0000256" key="2">
    <source>
        <dbReference type="ARBA" id="ARBA00022676"/>
    </source>
</evidence>
<accession>A0A4R6T7M5</accession>
<evidence type="ECO:0000256" key="4">
    <source>
        <dbReference type="ARBA" id="ARBA00022694"/>
    </source>
</evidence>
<feature type="region of interest" description="RNA binding" evidence="7">
    <location>
        <begin position="270"/>
        <end position="276"/>
    </location>
</feature>
<feature type="binding site" evidence="7">
    <location>
        <position position="239"/>
    </location>
    <ligand>
        <name>substrate</name>
    </ligand>
</feature>
<dbReference type="PANTHER" id="PTHR46499">
    <property type="entry name" value="QUEUINE TRNA-RIBOSYLTRANSFERASE"/>
    <property type="match status" value="1"/>
</dbReference>
<feature type="binding site" evidence="7">
    <location>
        <begin position="110"/>
        <end position="114"/>
    </location>
    <ligand>
        <name>substrate</name>
    </ligand>
</feature>
<comment type="caution">
    <text evidence="9">The sequence shown here is derived from an EMBL/GenBank/DDBJ whole genome shotgun (WGS) entry which is preliminary data.</text>
</comment>
<feature type="binding site" evidence="7">
    <location>
        <position position="212"/>
    </location>
    <ligand>
        <name>substrate</name>
    </ligand>
</feature>
<dbReference type="FunFam" id="3.20.20.105:FF:000001">
    <property type="entry name" value="Queuine tRNA-ribosyltransferase"/>
    <property type="match status" value="1"/>
</dbReference>
<dbReference type="NCBIfam" id="TIGR00430">
    <property type="entry name" value="Q_tRNA_tgt"/>
    <property type="match status" value="1"/>
</dbReference>
<comment type="subunit">
    <text evidence="7">Homodimer. Within each dimer, one monomer is responsible for RNA recognition and catalysis, while the other monomer binds to the replacement base PreQ1.</text>
</comment>
<keyword evidence="5 7" id="KW-0671">Queuosine biosynthesis</keyword>
<dbReference type="InterPro" id="IPR002616">
    <property type="entry name" value="tRNA_ribo_trans-like"/>
</dbReference>
<dbReference type="UniPathway" id="UPA00392"/>
<dbReference type="Gene3D" id="3.20.20.105">
    <property type="entry name" value="Queuine tRNA-ribosyltransferase-like"/>
    <property type="match status" value="1"/>
</dbReference>
<name>A0A4R6T7M5_9BACT</name>
<feature type="active site" description="Nucleophile" evidence="7">
    <location>
        <position position="289"/>
    </location>
</feature>
<keyword evidence="4 7" id="KW-0819">tRNA processing</keyword>
<dbReference type="SUPFAM" id="SSF51713">
    <property type="entry name" value="tRNA-guanine transglycosylase"/>
    <property type="match status" value="1"/>
</dbReference>
<feature type="active site" description="Proton acceptor" evidence="7">
    <location>
        <position position="110"/>
    </location>
</feature>
<dbReference type="GO" id="GO:0008616">
    <property type="term" value="P:tRNA queuosine(34) biosynthetic process"/>
    <property type="evidence" value="ECO:0007669"/>
    <property type="project" value="UniProtKB-UniRule"/>
</dbReference>
<keyword evidence="2 7" id="KW-0328">Glycosyltransferase</keyword>